<dbReference type="AlphaFoldDB" id="A0A1G1VFY5"/>
<evidence type="ECO:0000256" key="1">
    <source>
        <dbReference type="ARBA" id="ARBA00007435"/>
    </source>
</evidence>
<dbReference type="InterPro" id="IPR050190">
    <property type="entry name" value="UPF0213_domain"/>
</dbReference>
<dbReference type="InterPro" id="IPR000305">
    <property type="entry name" value="GIY-YIG_endonuc"/>
</dbReference>
<organism evidence="3 4">
    <name type="scientific">Candidatus Blackburnbacteria bacterium RIFCSPLOWO2_01_FULL_40_20</name>
    <dbReference type="NCBI Taxonomy" id="1797519"/>
    <lineage>
        <taxon>Bacteria</taxon>
        <taxon>Candidatus Blackburniibacteriota</taxon>
    </lineage>
</organism>
<protein>
    <recommendedName>
        <fullName evidence="2">GIY-YIG domain-containing protein</fullName>
    </recommendedName>
</protein>
<evidence type="ECO:0000259" key="2">
    <source>
        <dbReference type="PROSITE" id="PS50164"/>
    </source>
</evidence>
<dbReference type="InterPro" id="IPR035901">
    <property type="entry name" value="GIY-YIG_endonuc_sf"/>
</dbReference>
<dbReference type="PANTHER" id="PTHR34477:SF1">
    <property type="entry name" value="UPF0213 PROTEIN YHBQ"/>
    <property type="match status" value="1"/>
</dbReference>
<evidence type="ECO:0000313" key="3">
    <source>
        <dbReference type="EMBL" id="OGY14301.1"/>
    </source>
</evidence>
<name>A0A1G1VFY5_9BACT</name>
<dbReference type="SUPFAM" id="SSF82771">
    <property type="entry name" value="GIY-YIG endonuclease"/>
    <property type="match status" value="1"/>
</dbReference>
<dbReference type="Gene3D" id="3.40.1440.10">
    <property type="entry name" value="GIY-YIG endonuclease"/>
    <property type="match status" value="1"/>
</dbReference>
<dbReference type="EMBL" id="MHCC01000001">
    <property type="protein sequence ID" value="OGY14301.1"/>
    <property type="molecule type" value="Genomic_DNA"/>
</dbReference>
<evidence type="ECO:0000313" key="4">
    <source>
        <dbReference type="Proteomes" id="UP000178659"/>
    </source>
</evidence>
<dbReference type="Pfam" id="PF01541">
    <property type="entry name" value="GIY-YIG"/>
    <property type="match status" value="1"/>
</dbReference>
<dbReference type="Proteomes" id="UP000178659">
    <property type="component" value="Unassembled WGS sequence"/>
</dbReference>
<reference evidence="3 4" key="1">
    <citation type="journal article" date="2016" name="Nat. Commun.">
        <title>Thousands of microbial genomes shed light on interconnected biogeochemical processes in an aquifer system.</title>
        <authorList>
            <person name="Anantharaman K."/>
            <person name="Brown C.T."/>
            <person name="Hug L.A."/>
            <person name="Sharon I."/>
            <person name="Castelle C.J."/>
            <person name="Probst A.J."/>
            <person name="Thomas B.C."/>
            <person name="Singh A."/>
            <person name="Wilkins M.J."/>
            <person name="Karaoz U."/>
            <person name="Brodie E.L."/>
            <person name="Williams K.H."/>
            <person name="Hubbard S.S."/>
            <person name="Banfield J.F."/>
        </authorList>
    </citation>
    <scope>NUCLEOTIDE SEQUENCE [LARGE SCALE GENOMIC DNA]</scope>
</reference>
<comment type="similarity">
    <text evidence="1">Belongs to the UPF0213 family.</text>
</comment>
<gene>
    <name evidence="3" type="ORF">A3A77_02395</name>
</gene>
<sequence length="88" mass="10505">MHYYVYVLKSSKDNKLYIGKTTNLKRRLQEHARGAVDSTKNRRYLKLIHYEYFVNKFDVSSREVFLKSGAGHEQLSKMLKNTYNEELL</sequence>
<proteinExistence type="inferred from homology"/>
<feature type="domain" description="GIY-YIG" evidence="2">
    <location>
        <begin position="1"/>
        <end position="82"/>
    </location>
</feature>
<comment type="caution">
    <text evidence="3">The sequence shown here is derived from an EMBL/GenBank/DDBJ whole genome shotgun (WGS) entry which is preliminary data.</text>
</comment>
<dbReference type="PANTHER" id="PTHR34477">
    <property type="entry name" value="UPF0213 PROTEIN YHBQ"/>
    <property type="match status" value="1"/>
</dbReference>
<dbReference type="PROSITE" id="PS50164">
    <property type="entry name" value="GIY_YIG"/>
    <property type="match status" value="1"/>
</dbReference>
<dbReference type="SMART" id="SM00465">
    <property type="entry name" value="GIYc"/>
    <property type="match status" value="1"/>
</dbReference>
<accession>A0A1G1VFY5</accession>